<dbReference type="GO" id="GO:0016791">
    <property type="term" value="F:phosphatase activity"/>
    <property type="evidence" value="ECO:0007669"/>
    <property type="project" value="TreeGrafter"/>
</dbReference>
<dbReference type="InterPro" id="IPR050645">
    <property type="entry name" value="Histidine_acid_phosphatase"/>
</dbReference>
<dbReference type="InterPro" id="IPR000560">
    <property type="entry name" value="His_Pase_clade-2"/>
</dbReference>
<dbReference type="Proteomes" id="UP000033483">
    <property type="component" value="Unassembled WGS sequence"/>
</dbReference>
<keyword evidence="2" id="KW-0378">Hydrolase</keyword>
<dbReference type="AlphaFoldDB" id="A0A0F4ZAI6"/>
<accession>A0A0F4ZAI6</accession>
<reference evidence="3 4" key="1">
    <citation type="submission" date="2015-03" db="EMBL/GenBank/DDBJ databases">
        <authorList>
            <person name="Radwan O."/>
            <person name="Al-Naeli F.A."/>
            <person name="Rendon G.A."/>
            <person name="Fields C."/>
        </authorList>
    </citation>
    <scope>NUCLEOTIDE SEQUENCE [LARGE SCALE GENOMIC DNA]</scope>
    <source>
        <strain evidence="3">CR-DP1</strain>
    </source>
</reference>
<protein>
    <recommendedName>
        <fullName evidence="5">3-phytase</fullName>
    </recommendedName>
</protein>
<dbReference type="SUPFAM" id="SSF53254">
    <property type="entry name" value="Phosphoglycerate mutase-like"/>
    <property type="match status" value="1"/>
</dbReference>
<evidence type="ECO:0000256" key="1">
    <source>
        <dbReference type="ARBA" id="ARBA00005375"/>
    </source>
</evidence>
<organism evidence="3 4">
    <name type="scientific">Thielaviopsis punctulata</name>
    <dbReference type="NCBI Taxonomy" id="72032"/>
    <lineage>
        <taxon>Eukaryota</taxon>
        <taxon>Fungi</taxon>
        <taxon>Dikarya</taxon>
        <taxon>Ascomycota</taxon>
        <taxon>Pezizomycotina</taxon>
        <taxon>Sordariomycetes</taxon>
        <taxon>Hypocreomycetidae</taxon>
        <taxon>Microascales</taxon>
        <taxon>Ceratocystidaceae</taxon>
        <taxon>Thielaviopsis</taxon>
    </lineage>
</organism>
<name>A0A0F4ZAI6_9PEZI</name>
<dbReference type="PANTHER" id="PTHR11567:SF110">
    <property type="entry name" value="2-PHOSPHOXYLOSE PHOSPHATASE 1"/>
    <property type="match status" value="1"/>
</dbReference>
<proteinExistence type="inferred from homology"/>
<evidence type="ECO:0008006" key="5">
    <source>
        <dbReference type="Google" id="ProtNLM"/>
    </source>
</evidence>
<evidence type="ECO:0000313" key="3">
    <source>
        <dbReference type="EMBL" id="KKA27161.1"/>
    </source>
</evidence>
<evidence type="ECO:0000256" key="2">
    <source>
        <dbReference type="ARBA" id="ARBA00022801"/>
    </source>
</evidence>
<evidence type="ECO:0000313" key="4">
    <source>
        <dbReference type="Proteomes" id="UP000033483"/>
    </source>
</evidence>
<gene>
    <name evidence="3" type="ORF">TD95_000384</name>
</gene>
<comment type="caution">
    <text evidence="3">The sequence shown here is derived from an EMBL/GenBank/DDBJ whole genome shotgun (WGS) entry which is preliminary data.</text>
</comment>
<dbReference type="Gene3D" id="3.40.50.1240">
    <property type="entry name" value="Phosphoglycerate mutase-like"/>
    <property type="match status" value="1"/>
</dbReference>
<dbReference type="CDD" id="cd07061">
    <property type="entry name" value="HP_HAP_like"/>
    <property type="match status" value="1"/>
</dbReference>
<dbReference type="OrthoDB" id="10257284at2759"/>
<dbReference type="Pfam" id="PF00328">
    <property type="entry name" value="His_Phos_2"/>
    <property type="match status" value="1"/>
</dbReference>
<sequence>MTSISPPTPYSPTELAQLYPSSLSLLKVHVFLRHGERAIIKPRLEHLGHPQLWPYCTYSRHMRSIITHPTAAAATPAESDLHWQRKLHMLSATDDSHVPYPVPPNTLREDICGFGMLTDAGRASTYALGAHLRQLYVTSLGFLPPKLSTQTLLSLRSTDVPRALDSLQHTVSGLYPPAHRAPDLGPFEIRQAARGHETLFPNGDACPRLKQLMQAFAKRAELRWDSSPAADRVHAHIGKYMAASPNPGDSPRIGVNSKPSALGIMDSINATRANGTTAATRLPKEFYHPDVISALETAGLEEWFTMYADSAEARRLAAGPMLGDIAADLAHVAETPSRTTATAAAKIALNGCHDTTLGTMLYSLGASDGRWPPFTSHVAIELFRAASTPAAKPPPTGLLAQLGLVGGATRPIQRTPMAELSAAQKALLDGHYVRIRYNDRPVTVPGCRAEGKHLPGDETFCTLSAFKEIVDNMTPKQWKTECMMNLGAPAIPPKPEPAGF</sequence>
<dbReference type="PANTHER" id="PTHR11567">
    <property type="entry name" value="ACID PHOSPHATASE-RELATED"/>
    <property type="match status" value="1"/>
</dbReference>
<comment type="similarity">
    <text evidence="1">Belongs to the histidine acid phosphatase family.</text>
</comment>
<dbReference type="InterPro" id="IPR029033">
    <property type="entry name" value="His_PPase_superfam"/>
</dbReference>
<dbReference type="EMBL" id="LAEV01001877">
    <property type="protein sequence ID" value="KKA27161.1"/>
    <property type="molecule type" value="Genomic_DNA"/>
</dbReference>
<keyword evidence="4" id="KW-1185">Reference proteome</keyword>